<sequence length="79" mass="8930">MYLIPGDLALSRKYHENGSTLYAKDACLLGAFATFHNVPNQKLTPPRREICCIALKLMQVTRRMQVSILRVCACFPFSP</sequence>
<reference evidence="1" key="1">
    <citation type="submission" date="2023-08" db="EMBL/GenBank/DDBJ databases">
        <authorList>
            <person name="Audoor S."/>
            <person name="Bilcke G."/>
        </authorList>
    </citation>
    <scope>NUCLEOTIDE SEQUENCE</scope>
</reference>
<gene>
    <name evidence="1" type="ORF">CYCCA115_LOCUS10249</name>
</gene>
<evidence type="ECO:0000313" key="2">
    <source>
        <dbReference type="Proteomes" id="UP001295423"/>
    </source>
</evidence>
<organism evidence="1 2">
    <name type="scientific">Cylindrotheca closterium</name>
    <dbReference type="NCBI Taxonomy" id="2856"/>
    <lineage>
        <taxon>Eukaryota</taxon>
        <taxon>Sar</taxon>
        <taxon>Stramenopiles</taxon>
        <taxon>Ochrophyta</taxon>
        <taxon>Bacillariophyta</taxon>
        <taxon>Bacillariophyceae</taxon>
        <taxon>Bacillariophycidae</taxon>
        <taxon>Bacillariales</taxon>
        <taxon>Bacillariaceae</taxon>
        <taxon>Cylindrotheca</taxon>
    </lineage>
</organism>
<dbReference type="Proteomes" id="UP001295423">
    <property type="component" value="Unassembled WGS sequence"/>
</dbReference>
<accession>A0AAD2FKC2</accession>
<keyword evidence="2" id="KW-1185">Reference proteome</keyword>
<dbReference type="AlphaFoldDB" id="A0AAD2FKC2"/>
<protein>
    <submittedName>
        <fullName evidence="1">Uncharacterized protein</fullName>
    </submittedName>
</protein>
<name>A0AAD2FKC2_9STRA</name>
<proteinExistence type="predicted"/>
<dbReference type="EMBL" id="CAKOGP040001591">
    <property type="protein sequence ID" value="CAJ1946108.1"/>
    <property type="molecule type" value="Genomic_DNA"/>
</dbReference>
<evidence type="ECO:0000313" key="1">
    <source>
        <dbReference type="EMBL" id="CAJ1946108.1"/>
    </source>
</evidence>
<comment type="caution">
    <text evidence="1">The sequence shown here is derived from an EMBL/GenBank/DDBJ whole genome shotgun (WGS) entry which is preliminary data.</text>
</comment>